<dbReference type="WBParaSite" id="L893_g29505.t1">
    <property type="protein sequence ID" value="L893_g29505.t1"/>
    <property type="gene ID" value="L893_g29505"/>
</dbReference>
<protein>
    <submittedName>
        <fullName evidence="2">Transposase</fullName>
    </submittedName>
</protein>
<accession>A0A1I7ZTN8</accession>
<keyword evidence="1" id="KW-1185">Reference proteome</keyword>
<dbReference type="Proteomes" id="UP000095287">
    <property type="component" value="Unplaced"/>
</dbReference>
<dbReference type="AlphaFoldDB" id="A0A1I7ZTN8"/>
<organism evidence="1 2">
    <name type="scientific">Steinernema glaseri</name>
    <dbReference type="NCBI Taxonomy" id="37863"/>
    <lineage>
        <taxon>Eukaryota</taxon>
        <taxon>Metazoa</taxon>
        <taxon>Ecdysozoa</taxon>
        <taxon>Nematoda</taxon>
        <taxon>Chromadorea</taxon>
        <taxon>Rhabditida</taxon>
        <taxon>Tylenchina</taxon>
        <taxon>Panagrolaimomorpha</taxon>
        <taxon>Strongyloidoidea</taxon>
        <taxon>Steinernematidae</taxon>
        <taxon>Steinernema</taxon>
    </lineage>
</organism>
<reference evidence="2" key="1">
    <citation type="submission" date="2016-11" db="UniProtKB">
        <authorList>
            <consortium name="WormBaseParasite"/>
        </authorList>
    </citation>
    <scope>IDENTIFICATION</scope>
</reference>
<proteinExistence type="predicted"/>
<evidence type="ECO:0000313" key="2">
    <source>
        <dbReference type="WBParaSite" id="L893_g29505.t1"/>
    </source>
</evidence>
<sequence length="98" mass="11129">MTLNAAVKSQYIRLPWVHHKYNIKQSGLEFLTTAKQQPDKARHRGWRGKQCGRGHLDTFGSIDREAVALEQIQHATVINLDLGTGFTKTKPINVISYK</sequence>
<evidence type="ECO:0000313" key="1">
    <source>
        <dbReference type="Proteomes" id="UP000095287"/>
    </source>
</evidence>
<name>A0A1I7ZTN8_9BILA</name>